<dbReference type="SMART" id="SM00382">
    <property type="entry name" value="AAA"/>
    <property type="match status" value="1"/>
</dbReference>
<dbReference type="AlphaFoldDB" id="A0A1Q2HTW5"/>
<dbReference type="GO" id="GO:0016887">
    <property type="term" value="F:ATP hydrolysis activity"/>
    <property type="evidence" value="ECO:0007669"/>
    <property type="project" value="InterPro"/>
</dbReference>
<dbReference type="GO" id="GO:0005524">
    <property type="term" value="F:ATP binding"/>
    <property type="evidence" value="ECO:0007669"/>
    <property type="project" value="UniProtKB-KW"/>
</dbReference>
<evidence type="ECO:0000256" key="4">
    <source>
        <dbReference type="ARBA" id="ARBA00022840"/>
    </source>
</evidence>
<dbReference type="PANTHER" id="PTHR43335:SF4">
    <property type="entry name" value="ABC TRANSPORTER, ATP-BINDING PROTEIN"/>
    <property type="match status" value="1"/>
</dbReference>
<dbReference type="PROSITE" id="PS50893">
    <property type="entry name" value="ABC_TRANSPORTER_2"/>
    <property type="match status" value="1"/>
</dbReference>
<proteinExistence type="inferred from homology"/>
<keyword evidence="7" id="KW-1185">Reference proteome</keyword>
<evidence type="ECO:0000256" key="2">
    <source>
        <dbReference type="ARBA" id="ARBA00022448"/>
    </source>
</evidence>
<dbReference type="EMBL" id="CP019688">
    <property type="protein sequence ID" value="AQQ14287.1"/>
    <property type="molecule type" value="Genomic_DNA"/>
</dbReference>
<dbReference type="PANTHER" id="PTHR43335">
    <property type="entry name" value="ABC TRANSPORTER, ATP-BINDING PROTEIN"/>
    <property type="match status" value="1"/>
</dbReference>
<evidence type="ECO:0000256" key="1">
    <source>
        <dbReference type="ARBA" id="ARBA00005417"/>
    </source>
</evidence>
<keyword evidence="3" id="KW-0547">Nucleotide-binding</keyword>
<feature type="domain" description="ABC transporter" evidence="5">
    <location>
        <begin position="11"/>
        <end position="234"/>
    </location>
</feature>
<dbReference type="Proteomes" id="UP000217209">
    <property type="component" value="Chromosome"/>
</dbReference>
<keyword evidence="4 6" id="KW-0067">ATP-binding</keyword>
<keyword evidence="6" id="KW-0378">Hydrolase</keyword>
<evidence type="ECO:0000313" key="7">
    <source>
        <dbReference type="Proteomes" id="UP000217209"/>
    </source>
</evidence>
<dbReference type="SUPFAM" id="SSF52540">
    <property type="entry name" value="P-loop containing nucleoside triphosphate hydrolases"/>
    <property type="match status" value="1"/>
</dbReference>
<comment type="similarity">
    <text evidence="1">Belongs to the ABC transporter superfamily.</text>
</comment>
<protein>
    <submittedName>
        <fullName evidence="6">Putative ABC transporter ATP-binding protein YxlF</fullName>
        <ecNumber evidence="6">3.6.3.-</ecNumber>
    </submittedName>
</protein>
<dbReference type="KEGG" id="cgv:CGLAU_01480"/>
<dbReference type="Gene3D" id="3.40.50.300">
    <property type="entry name" value="P-loop containing nucleotide triphosphate hydrolases"/>
    <property type="match status" value="1"/>
</dbReference>
<dbReference type="Pfam" id="PF00005">
    <property type="entry name" value="ABC_tran"/>
    <property type="match status" value="1"/>
</dbReference>
<organism evidence="6 7">
    <name type="scientific">Corynebacterium glaucum</name>
    <dbReference type="NCBI Taxonomy" id="187491"/>
    <lineage>
        <taxon>Bacteria</taxon>
        <taxon>Bacillati</taxon>
        <taxon>Actinomycetota</taxon>
        <taxon>Actinomycetes</taxon>
        <taxon>Mycobacteriales</taxon>
        <taxon>Corynebacteriaceae</taxon>
        <taxon>Corynebacterium</taxon>
    </lineage>
</organism>
<sequence length="253" mass="26519">MWGMELRPSQLACEGVSVAFGAQQVLHDVSLATIPGHVHALLGPNGAGKSTLMSVLLGLLKPDAGTVTLMGEPFRRERLRHVGASINDPAFYGHLSARKNLRVHTTLLGLPDSEADRVLELVGLGGAGKKKASTFSTGMKGRLALAQALIGEPDVLVLDEPQNGLDPEGIAHLRTYLREYARAGRTVLVSSHQLGEVLHLADDATVIAGGGVRFAGELAALGPNLEESFFRLTTGQAGQAVQGGQAEQGGEAR</sequence>
<evidence type="ECO:0000256" key="3">
    <source>
        <dbReference type="ARBA" id="ARBA00022741"/>
    </source>
</evidence>
<keyword evidence="2" id="KW-0813">Transport</keyword>
<accession>A0A1Q2HTW5</accession>
<reference evidence="6 7" key="1">
    <citation type="submission" date="2016-12" db="EMBL/GenBank/DDBJ databases">
        <authorList>
            <person name="Song W.-J."/>
            <person name="Kurnit D.M."/>
        </authorList>
    </citation>
    <scope>NUCLEOTIDE SEQUENCE [LARGE SCALE GENOMIC DNA]</scope>
    <source>
        <strain evidence="6 7">DSM 30827</strain>
    </source>
</reference>
<evidence type="ECO:0000313" key="6">
    <source>
        <dbReference type="EMBL" id="AQQ14287.1"/>
    </source>
</evidence>
<evidence type="ECO:0000259" key="5">
    <source>
        <dbReference type="PROSITE" id="PS50893"/>
    </source>
</evidence>
<dbReference type="EC" id="3.6.3.-" evidence="6"/>
<dbReference type="InterPro" id="IPR003439">
    <property type="entry name" value="ABC_transporter-like_ATP-bd"/>
</dbReference>
<dbReference type="InterPro" id="IPR003593">
    <property type="entry name" value="AAA+_ATPase"/>
</dbReference>
<dbReference type="InterPro" id="IPR027417">
    <property type="entry name" value="P-loop_NTPase"/>
</dbReference>
<name>A0A1Q2HTW5_9CORY</name>
<gene>
    <name evidence="6" type="primary">yxlF1</name>
    <name evidence="6" type="ORF">CGLAU_01480</name>
</gene>